<proteinExistence type="inferred from homology"/>
<organism evidence="9">
    <name type="scientific">mine drainage metagenome</name>
    <dbReference type="NCBI Taxonomy" id="410659"/>
    <lineage>
        <taxon>unclassified sequences</taxon>
        <taxon>metagenomes</taxon>
        <taxon>ecological metagenomes</taxon>
    </lineage>
</organism>
<comment type="pathway">
    <text evidence="2">Cofactor biosynthesis; tetrahydrofolate biosynthesis; 2-amino-4-hydroxy-6-hydroxymethyl-7,8-dihydropteridine diphosphate from 7,8-dihydroneopterin triphosphate: step 3/4.</text>
</comment>
<protein>
    <recommendedName>
        <fullName evidence="4">dihydroneopterin aldolase</fullName>
        <ecNumber evidence="4">4.1.2.25</ecNumber>
    </recommendedName>
    <alternativeName>
        <fullName evidence="7">7,8-dihydroneopterin aldolase</fullName>
    </alternativeName>
</protein>
<sequence length="123" mass="14247">MLSIHLNQLKFQAHHGLYDEEKKLGNEFEINVTVKYHPHEIPLVEIKKTIDYTSIYNLLKERMQQPVQLLETFATETALEILRQFKLAEEVSISIKKSHPPVINFEGTVAVSFSITRSELVNK</sequence>
<dbReference type="EC" id="4.1.2.25" evidence="4"/>
<dbReference type="Gene3D" id="3.30.1130.10">
    <property type="match status" value="1"/>
</dbReference>
<comment type="caution">
    <text evidence="9">The sequence shown here is derived from an EMBL/GenBank/DDBJ whole genome shotgun (WGS) entry which is preliminary data.</text>
</comment>
<evidence type="ECO:0000259" key="8">
    <source>
        <dbReference type="SMART" id="SM00905"/>
    </source>
</evidence>
<evidence type="ECO:0000256" key="3">
    <source>
        <dbReference type="ARBA" id="ARBA00005708"/>
    </source>
</evidence>
<keyword evidence="6 9" id="KW-0456">Lyase</keyword>
<dbReference type="Pfam" id="PF02152">
    <property type="entry name" value="FolB"/>
    <property type="match status" value="1"/>
</dbReference>
<name>A0A1J5RWV2_9ZZZZ</name>
<reference evidence="9" key="1">
    <citation type="submission" date="2016-10" db="EMBL/GenBank/DDBJ databases">
        <title>Sequence of Gallionella enrichment culture.</title>
        <authorList>
            <person name="Poehlein A."/>
            <person name="Muehling M."/>
            <person name="Daniel R."/>
        </authorList>
    </citation>
    <scope>NUCLEOTIDE SEQUENCE</scope>
</reference>
<dbReference type="PANTHER" id="PTHR42844">
    <property type="entry name" value="DIHYDRONEOPTERIN ALDOLASE 1-RELATED"/>
    <property type="match status" value="1"/>
</dbReference>
<dbReference type="SMART" id="SM00905">
    <property type="entry name" value="FolB"/>
    <property type="match status" value="1"/>
</dbReference>
<evidence type="ECO:0000256" key="2">
    <source>
        <dbReference type="ARBA" id="ARBA00005013"/>
    </source>
</evidence>
<dbReference type="PANTHER" id="PTHR42844:SF1">
    <property type="entry name" value="DIHYDRONEOPTERIN ALDOLASE 1-RELATED"/>
    <property type="match status" value="1"/>
</dbReference>
<dbReference type="GO" id="GO:0004150">
    <property type="term" value="F:dihydroneopterin aldolase activity"/>
    <property type="evidence" value="ECO:0007669"/>
    <property type="project" value="UniProtKB-EC"/>
</dbReference>
<dbReference type="EMBL" id="MLJW01000093">
    <property type="protein sequence ID" value="OIR00633.1"/>
    <property type="molecule type" value="Genomic_DNA"/>
</dbReference>
<dbReference type="InterPro" id="IPR043133">
    <property type="entry name" value="GTP-CH-I_C/QueF"/>
</dbReference>
<feature type="domain" description="Dihydroneopterin aldolase/epimerase" evidence="8">
    <location>
        <begin position="4"/>
        <end position="115"/>
    </location>
</feature>
<dbReference type="SUPFAM" id="SSF55620">
    <property type="entry name" value="Tetrahydrobiopterin biosynthesis enzymes-like"/>
    <property type="match status" value="1"/>
</dbReference>
<evidence type="ECO:0000256" key="6">
    <source>
        <dbReference type="ARBA" id="ARBA00023239"/>
    </source>
</evidence>
<evidence type="ECO:0000313" key="9">
    <source>
        <dbReference type="EMBL" id="OIR00633.1"/>
    </source>
</evidence>
<dbReference type="InterPro" id="IPR006157">
    <property type="entry name" value="FolB_dom"/>
</dbReference>
<evidence type="ECO:0000256" key="5">
    <source>
        <dbReference type="ARBA" id="ARBA00022909"/>
    </source>
</evidence>
<dbReference type="GO" id="GO:0005737">
    <property type="term" value="C:cytoplasm"/>
    <property type="evidence" value="ECO:0007669"/>
    <property type="project" value="TreeGrafter"/>
</dbReference>
<evidence type="ECO:0000256" key="1">
    <source>
        <dbReference type="ARBA" id="ARBA00001353"/>
    </source>
</evidence>
<comment type="similarity">
    <text evidence="3">Belongs to the DHNA family.</text>
</comment>
<dbReference type="InterPro" id="IPR006156">
    <property type="entry name" value="Dihydroneopterin_aldolase"/>
</dbReference>
<gene>
    <name evidence="9" type="primary">folB_5</name>
    <name evidence="9" type="ORF">GALL_173240</name>
</gene>
<dbReference type="GO" id="GO:0046656">
    <property type="term" value="P:folic acid biosynthetic process"/>
    <property type="evidence" value="ECO:0007669"/>
    <property type="project" value="UniProtKB-KW"/>
</dbReference>
<evidence type="ECO:0000256" key="7">
    <source>
        <dbReference type="ARBA" id="ARBA00032903"/>
    </source>
</evidence>
<comment type="catalytic activity">
    <reaction evidence="1">
        <text>7,8-dihydroneopterin = 6-hydroxymethyl-7,8-dihydropterin + glycolaldehyde</text>
        <dbReference type="Rhea" id="RHEA:10540"/>
        <dbReference type="ChEBI" id="CHEBI:17001"/>
        <dbReference type="ChEBI" id="CHEBI:17071"/>
        <dbReference type="ChEBI" id="CHEBI:44841"/>
        <dbReference type="EC" id="4.1.2.25"/>
    </reaction>
</comment>
<accession>A0A1J5RWV2</accession>
<evidence type="ECO:0000256" key="4">
    <source>
        <dbReference type="ARBA" id="ARBA00013043"/>
    </source>
</evidence>
<dbReference type="AlphaFoldDB" id="A0A1J5RWV2"/>
<dbReference type="NCBIfam" id="TIGR00526">
    <property type="entry name" value="folB_dom"/>
    <property type="match status" value="1"/>
</dbReference>
<keyword evidence="5" id="KW-0289">Folate biosynthesis</keyword>